<name>A0A6S7GK49_PARCT</name>
<sequence>PVPRKKNIKQQQKNPKQKTTIVLGDSMVKHPKGLDIGKAIGHRVVVKASFLGARTSDMVHYSKPSILQEPDQIILHCGTNDLHNSGPEAVANRIVDLAQEVKSSTEANVVISELVCRSDPAKNEKVRGTNVLLARLCKQKTCM</sequence>
<dbReference type="Proteomes" id="UP001152795">
    <property type="component" value="Unassembled WGS sequence"/>
</dbReference>
<dbReference type="InterPro" id="IPR036514">
    <property type="entry name" value="SGNH_hydro_sf"/>
</dbReference>
<evidence type="ECO:0000313" key="2">
    <source>
        <dbReference type="Proteomes" id="UP001152795"/>
    </source>
</evidence>
<dbReference type="OrthoDB" id="5978393at2759"/>
<keyword evidence="2" id="KW-1185">Reference proteome</keyword>
<reference evidence="1" key="1">
    <citation type="submission" date="2020-04" db="EMBL/GenBank/DDBJ databases">
        <authorList>
            <person name="Alioto T."/>
            <person name="Alioto T."/>
            <person name="Gomez Garrido J."/>
        </authorList>
    </citation>
    <scope>NUCLEOTIDE SEQUENCE</scope>
    <source>
        <strain evidence="1">A484AB</strain>
    </source>
</reference>
<organism evidence="1 2">
    <name type="scientific">Paramuricea clavata</name>
    <name type="common">Red gorgonian</name>
    <name type="synonym">Violescent sea-whip</name>
    <dbReference type="NCBI Taxonomy" id="317549"/>
    <lineage>
        <taxon>Eukaryota</taxon>
        <taxon>Metazoa</taxon>
        <taxon>Cnidaria</taxon>
        <taxon>Anthozoa</taxon>
        <taxon>Octocorallia</taxon>
        <taxon>Malacalcyonacea</taxon>
        <taxon>Plexauridae</taxon>
        <taxon>Paramuricea</taxon>
    </lineage>
</organism>
<dbReference type="SUPFAM" id="SSF52266">
    <property type="entry name" value="SGNH hydrolase"/>
    <property type="match status" value="1"/>
</dbReference>
<protein>
    <submittedName>
        <fullName evidence="1">Uncharacterized protein</fullName>
    </submittedName>
</protein>
<proteinExistence type="predicted"/>
<dbReference type="AlphaFoldDB" id="A0A6S7GK49"/>
<feature type="non-terminal residue" evidence="1">
    <location>
        <position position="1"/>
    </location>
</feature>
<gene>
    <name evidence="1" type="ORF">PACLA_8A035782</name>
</gene>
<dbReference type="Gene3D" id="3.40.50.1110">
    <property type="entry name" value="SGNH hydrolase"/>
    <property type="match status" value="1"/>
</dbReference>
<dbReference type="EMBL" id="CACRXK020001926">
    <property type="protein sequence ID" value="CAB3991843.1"/>
    <property type="molecule type" value="Genomic_DNA"/>
</dbReference>
<evidence type="ECO:0000313" key="1">
    <source>
        <dbReference type="EMBL" id="CAB3991843.1"/>
    </source>
</evidence>
<accession>A0A6S7GK49</accession>
<comment type="caution">
    <text evidence="1">The sequence shown here is derived from an EMBL/GenBank/DDBJ whole genome shotgun (WGS) entry which is preliminary data.</text>
</comment>